<evidence type="ECO:0000256" key="6">
    <source>
        <dbReference type="ARBA" id="ARBA00022692"/>
    </source>
</evidence>
<organism evidence="14 15">
    <name type="scientific">Caenispirillum salinarum AK4</name>
    <dbReference type="NCBI Taxonomy" id="1238182"/>
    <lineage>
        <taxon>Bacteria</taxon>
        <taxon>Pseudomonadati</taxon>
        <taxon>Pseudomonadota</taxon>
        <taxon>Alphaproteobacteria</taxon>
        <taxon>Rhodospirillales</taxon>
        <taxon>Novispirillaceae</taxon>
        <taxon>Caenispirillum</taxon>
    </lineage>
</organism>
<keyword evidence="9" id="KW-0902">Two-component regulatory system</keyword>
<dbReference type="SUPFAM" id="SSF55874">
    <property type="entry name" value="ATPase domain of HSP90 chaperone/DNA topoisomerase II/histidine kinase"/>
    <property type="match status" value="1"/>
</dbReference>
<dbReference type="CDD" id="cd00082">
    <property type="entry name" value="HisKA"/>
    <property type="match status" value="1"/>
</dbReference>
<dbReference type="AlphaFoldDB" id="K9HNC0"/>
<dbReference type="PANTHER" id="PTHR45436:SF1">
    <property type="entry name" value="SENSOR PROTEIN QSEC"/>
    <property type="match status" value="1"/>
</dbReference>
<feature type="domain" description="Histidine kinase" evidence="12">
    <location>
        <begin position="248"/>
        <end position="462"/>
    </location>
</feature>
<dbReference type="PROSITE" id="PS50885">
    <property type="entry name" value="HAMP"/>
    <property type="match status" value="1"/>
</dbReference>
<dbReference type="CDD" id="cd00075">
    <property type="entry name" value="HATPase"/>
    <property type="match status" value="1"/>
</dbReference>
<sequence>MTGRRHSLRRSLFGWVLVPLVGLSLVFALEGYADARHQANRAFDRTLAGSALTMADRVAIADDGGLQVDIPYVALEMLTSLAEERVFYQVRNPVDGFVTGYQDLPPPPDEPAVGGGPVFYDATYRGAPIRAVALAGAASDAARSVGYTVIVAETTQARESLARAALARLSLRLTILVGIVSLMVWLGIRRGLAPLARLEKAVARRNPDDLRPLRRNIPAETERLVDAFNAFMGRLADALGSLRRFTGNVGHQLRTPLAVARGNLALAARATDRAEMAEHLRKADAATREAERLVEQFLLLARLEESRASGEGMQRLDLAEVAEEAALDRADQALRAGLDMSLEKPAAPVLVKGNAILLREVVLNLIDNAIRHAAPGPLRIALKAAGDTVELAVSDAGPGIPADKRALVLSRFGRTGDGGSGGYGLGLAICREIADAHGGALRLDPGPGGHGLRVSLQLPRDADPAVR</sequence>
<dbReference type="OrthoDB" id="913606at2"/>
<dbReference type="GO" id="GO:0000155">
    <property type="term" value="F:phosphorelay sensor kinase activity"/>
    <property type="evidence" value="ECO:0007669"/>
    <property type="project" value="InterPro"/>
</dbReference>
<evidence type="ECO:0000259" key="12">
    <source>
        <dbReference type="PROSITE" id="PS50109"/>
    </source>
</evidence>
<dbReference type="STRING" id="1238182.C882_3580"/>
<keyword evidence="4" id="KW-0597">Phosphoprotein</keyword>
<dbReference type="InterPro" id="IPR004358">
    <property type="entry name" value="Sig_transdc_His_kin-like_C"/>
</dbReference>
<dbReference type="GO" id="GO:0005886">
    <property type="term" value="C:plasma membrane"/>
    <property type="evidence" value="ECO:0007669"/>
    <property type="project" value="TreeGrafter"/>
</dbReference>
<dbReference type="eggNOG" id="COG2205">
    <property type="taxonomic scope" value="Bacteria"/>
</dbReference>
<accession>K9HNC0</accession>
<dbReference type="SMART" id="SM00388">
    <property type="entry name" value="HisKA"/>
    <property type="match status" value="1"/>
</dbReference>
<name>K9HNC0_9PROT</name>
<dbReference type="InterPro" id="IPR003594">
    <property type="entry name" value="HATPase_dom"/>
</dbReference>
<evidence type="ECO:0000256" key="7">
    <source>
        <dbReference type="ARBA" id="ARBA00022777"/>
    </source>
</evidence>
<evidence type="ECO:0000313" key="14">
    <source>
        <dbReference type="EMBL" id="EKV31828.1"/>
    </source>
</evidence>
<dbReference type="InterPro" id="IPR050428">
    <property type="entry name" value="TCS_sensor_his_kinase"/>
</dbReference>
<dbReference type="InterPro" id="IPR036890">
    <property type="entry name" value="HATPase_C_sf"/>
</dbReference>
<dbReference type="Pfam" id="PF02518">
    <property type="entry name" value="HATPase_c"/>
    <property type="match status" value="1"/>
</dbReference>
<dbReference type="EMBL" id="ANHY01000005">
    <property type="protein sequence ID" value="EKV31828.1"/>
    <property type="molecule type" value="Genomic_DNA"/>
</dbReference>
<dbReference type="RefSeq" id="WP_009539697.1">
    <property type="nucleotide sequence ID" value="NZ_ANHY01000005.1"/>
</dbReference>
<feature type="transmembrane region" description="Helical" evidence="11">
    <location>
        <begin position="169"/>
        <end position="188"/>
    </location>
</feature>
<dbReference type="InterPro" id="IPR005467">
    <property type="entry name" value="His_kinase_dom"/>
</dbReference>
<proteinExistence type="predicted"/>
<dbReference type="SMART" id="SM00387">
    <property type="entry name" value="HATPase_c"/>
    <property type="match status" value="1"/>
</dbReference>
<comment type="catalytic activity">
    <reaction evidence="1">
        <text>ATP + protein L-histidine = ADP + protein N-phospho-L-histidine.</text>
        <dbReference type="EC" id="2.7.13.3"/>
    </reaction>
</comment>
<dbReference type="PROSITE" id="PS50109">
    <property type="entry name" value="HIS_KIN"/>
    <property type="match status" value="1"/>
</dbReference>
<keyword evidence="7" id="KW-0418">Kinase</keyword>
<evidence type="ECO:0000256" key="10">
    <source>
        <dbReference type="ARBA" id="ARBA00023136"/>
    </source>
</evidence>
<evidence type="ECO:0000256" key="8">
    <source>
        <dbReference type="ARBA" id="ARBA00022989"/>
    </source>
</evidence>
<evidence type="ECO:0000259" key="13">
    <source>
        <dbReference type="PROSITE" id="PS50885"/>
    </source>
</evidence>
<protein>
    <recommendedName>
        <fullName evidence="3">histidine kinase</fullName>
        <ecNumber evidence="3">2.7.13.3</ecNumber>
    </recommendedName>
</protein>
<keyword evidence="10 11" id="KW-0472">Membrane</keyword>
<evidence type="ECO:0000256" key="2">
    <source>
        <dbReference type="ARBA" id="ARBA00004370"/>
    </source>
</evidence>
<reference evidence="14 15" key="1">
    <citation type="journal article" date="2013" name="Genome Announc.">
        <title>Draft Genome Sequence of an Alphaproteobacterium, Caenispirillum salinarum AK4(T), Isolated from a Solar Saltern.</title>
        <authorList>
            <person name="Khatri I."/>
            <person name="Singh A."/>
            <person name="Korpole S."/>
            <person name="Pinnaka A.K."/>
            <person name="Subramanian S."/>
        </authorList>
    </citation>
    <scope>NUCLEOTIDE SEQUENCE [LARGE SCALE GENOMIC DNA]</scope>
    <source>
        <strain evidence="14 15">AK4</strain>
    </source>
</reference>
<dbReference type="Proteomes" id="UP000009881">
    <property type="component" value="Unassembled WGS sequence"/>
</dbReference>
<evidence type="ECO:0000256" key="4">
    <source>
        <dbReference type="ARBA" id="ARBA00022553"/>
    </source>
</evidence>
<dbReference type="PRINTS" id="PR00344">
    <property type="entry name" value="BCTRLSENSOR"/>
</dbReference>
<evidence type="ECO:0000313" key="15">
    <source>
        <dbReference type="Proteomes" id="UP000009881"/>
    </source>
</evidence>
<dbReference type="SUPFAM" id="SSF47384">
    <property type="entry name" value="Homodimeric domain of signal transducing histidine kinase"/>
    <property type="match status" value="1"/>
</dbReference>
<dbReference type="Pfam" id="PF08521">
    <property type="entry name" value="2CSK_N"/>
    <property type="match status" value="1"/>
</dbReference>
<dbReference type="InterPro" id="IPR013727">
    <property type="entry name" value="2CSK_N"/>
</dbReference>
<keyword evidence="15" id="KW-1185">Reference proteome</keyword>
<keyword evidence="5" id="KW-0808">Transferase</keyword>
<evidence type="ECO:0000256" key="11">
    <source>
        <dbReference type="SAM" id="Phobius"/>
    </source>
</evidence>
<dbReference type="PANTHER" id="PTHR45436">
    <property type="entry name" value="SENSOR HISTIDINE KINASE YKOH"/>
    <property type="match status" value="1"/>
</dbReference>
<evidence type="ECO:0000256" key="9">
    <source>
        <dbReference type="ARBA" id="ARBA00023012"/>
    </source>
</evidence>
<dbReference type="Gene3D" id="3.30.565.10">
    <property type="entry name" value="Histidine kinase-like ATPase, C-terminal domain"/>
    <property type="match status" value="1"/>
</dbReference>
<evidence type="ECO:0000256" key="3">
    <source>
        <dbReference type="ARBA" id="ARBA00012438"/>
    </source>
</evidence>
<dbReference type="EC" id="2.7.13.3" evidence="3"/>
<dbReference type="InterPro" id="IPR003660">
    <property type="entry name" value="HAMP_dom"/>
</dbReference>
<dbReference type="InterPro" id="IPR036097">
    <property type="entry name" value="HisK_dim/P_sf"/>
</dbReference>
<gene>
    <name evidence="14" type="ORF">C882_3580</name>
</gene>
<comment type="caution">
    <text evidence="14">The sequence shown here is derived from an EMBL/GenBank/DDBJ whole genome shotgun (WGS) entry which is preliminary data.</text>
</comment>
<dbReference type="Gene3D" id="1.10.287.130">
    <property type="match status" value="1"/>
</dbReference>
<dbReference type="InterPro" id="IPR003661">
    <property type="entry name" value="HisK_dim/P_dom"/>
</dbReference>
<evidence type="ECO:0000256" key="5">
    <source>
        <dbReference type="ARBA" id="ARBA00022679"/>
    </source>
</evidence>
<feature type="domain" description="HAMP" evidence="13">
    <location>
        <begin position="189"/>
        <end position="240"/>
    </location>
</feature>
<dbReference type="Pfam" id="PF00512">
    <property type="entry name" value="HisKA"/>
    <property type="match status" value="1"/>
</dbReference>
<keyword evidence="6 11" id="KW-0812">Transmembrane</keyword>
<evidence type="ECO:0000256" key="1">
    <source>
        <dbReference type="ARBA" id="ARBA00000085"/>
    </source>
</evidence>
<keyword evidence="8 11" id="KW-1133">Transmembrane helix</keyword>
<comment type="subcellular location">
    <subcellularLocation>
        <location evidence="2">Membrane</location>
    </subcellularLocation>
</comment>